<organism evidence="10 11">
    <name type="scientific">Haloechinothrix salitolerans</name>
    <dbReference type="NCBI Taxonomy" id="926830"/>
    <lineage>
        <taxon>Bacteria</taxon>
        <taxon>Bacillati</taxon>
        <taxon>Actinomycetota</taxon>
        <taxon>Actinomycetes</taxon>
        <taxon>Pseudonocardiales</taxon>
        <taxon>Pseudonocardiaceae</taxon>
        <taxon>Haloechinothrix</taxon>
    </lineage>
</organism>
<dbReference type="RefSeq" id="WP_345390028.1">
    <property type="nucleotide sequence ID" value="NZ_BAABLA010000003.1"/>
</dbReference>
<evidence type="ECO:0000256" key="4">
    <source>
        <dbReference type="ARBA" id="ARBA00022989"/>
    </source>
</evidence>
<keyword evidence="8" id="KW-0732">Signal</keyword>
<dbReference type="Pfam" id="PF13519">
    <property type="entry name" value="VWA_2"/>
    <property type="match status" value="1"/>
</dbReference>
<dbReference type="InterPro" id="IPR002035">
    <property type="entry name" value="VWF_A"/>
</dbReference>
<dbReference type="PROSITE" id="PS51318">
    <property type="entry name" value="TAT"/>
    <property type="match status" value="1"/>
</dbReference>
<evidence type="ECO:0000259" key="9">
    <source>
        <dbReference type="PROSITE" id="PS50234"/>
    </source>
</evidence>
<feature type="transmembrane region" description="Helical" evidence="7">
    <location>
        <begin position="446"/>
        <end position="464"/>
    </location>
</feature>
<reference evidence="11" key="1">
    <citation type="journal article" date="2019" name="Int. J. Syst. Evol. Microbiol.">
        <title>The Global Catalogue of Microorganisms (GCM) 10K type strain sequencing project: providing services to taxonomists for standard genome sequencing and annotation.</title>
        <authorList>
            <consortium name="The Broad Institute Genomics Platform"/>
            <consortium name="The Broad Institute Genome Sequencing Center for Infectious Disease"/>
            <person name="Wu L."/>
            <person name="Ma J."/>
        </authorList>
    </citation>
    <scope>NUCLEOTIDE SEQUENCE [LARGE SCALE GENOMIC DNA]</scope>
    <source>
        <strain evidence="11">KCTC 32255</strain>
    </source>
</reference>
<dbReference type="Proteomes" id="UP001596337">
    <property type="component" value="Unassembled WGS sequence"/>
</dbReference>
<sequence length="671" mass="70790">MTARRTLLKITAASAAAVALLAAGPAMAGVASGMAGPAPRPQAPSAQIDDVRVSPGRAEVSLTTSDLPSEVSLSDADVRVTLNGSPAPAEVSSQDRDRTDRGSGAAQEPPSRTAMLLLDTSGSMAGTNLTAARTAALHYLDSVPDDLLVGLITFADKPVLVARPTTDRAPLRRGLDGLKADGETALHDAVELGVSTLDGVEEAARRRLVVLSDGIDTVSEASLEKASGSLEDQGVGVDVVAFQYKNEDISTVRDLAKAGGGQVITADDAGQLSAAFQSIARRFTERAQVTVTIPDSFAGESALLRVRVDSEAGAFEASMQVSLAGAAAPSAPAEPWYEALLPDTRGWTWQLWVVIGISFVTLLLVGLVLFTSMGRTKDTGSRVVAAIARYGENQEANSPETRDENPFARSAVGLTEQVLRSGGWEAGLAERLDLASIRMRPAEWTLLRVCAGVVLIALLTLLGVPLLFSIPLGALVSWAVSSALVRIKISRRRAAFADQLPDVLQLIAGSLRSGFSLAQALDAVVRDGTQPAAGEISRALAETRIGSQLEPALERVAGRMASDDLRWIVMAIQIQREVGGNLAEVLLTTVATMRERAQVRRQVRALSAEGRLSAYILIALPIVIGTFFVTTKPEYMAPLYTTAVGWLMLAGSVVLMAVGTFWMSRLVKVEV</sequence>
<evidence type="ECO:0000256" key="7">
    <source>
        <dbReference type="SAM" id="Phobius"/>
    </source>
</evidence>
<dbReference type="SUPFAM" id="SSF53300">
    <property type="entry name" value="vWA-like"/>
    <property type="match status" value="1"/>
</dbReference>
<feature type="signal peptide" evidence="8">
    <location>
        <begin position="1"/>
        <end position="28"/>
    </location>
</feature>
<dbReference type="PANTHER" id="PTHR35007">
    <property type="entry name" value="INTEGRAL MEMBRANE PROTEIN-RELATED"/>
    <property type="match status" value="1"/>
</dbReference>
<protein>
    <submittedName>
        <fullName evidence="10">VWA domain-containing protein</fullName>
    </submittedName>
</protein>
<dbReference type="InterPro" id="IPR018076">
    <property type="entry name" value="T2SS_GspF_dom"/>
</dbReference>
<dbReference type="InterPro" id="IPR042094">
    <property type="entry name" value="T2SS_GspF_sf"/>
</dbReference>
<feature type="chain" id="PRO_5045575106" evidence="8">
    <location>
        <begin position="29"/>
        <end position="671"/>
    </location>
</feature>
<dbReference type="SMART" id="SM00327">
    <property type="entry name" value="VWA"/>
    <property type="match status" value="1"/>
</dbReference>
<comment type="caution">
    <text evidence="10">The sequence shown here is derived from an EMBL/GenBank/DDBJ whole genome shotgun (WGS) entry which is preliminary data.</text>
</comment>
<feature type="transmembrane region" description="Helical" evidence="7">
    <location>
        <begin position="349"/>
        <end position="370"/>
    </location>
</feature>
<feature type="transmembrane region" description="Helical" evidence="7">
    <location>
        <begin position="643"/>
        <end position="663"/>
    </location>
</feature>
<keyword evidence="11" id="KW-1185">Reference proteome</keyword>
<dbReference type="Gene3D" id="3.40.50.410">
    <property type="entry name" value="von Willebrand factor, type A domain"/>
    <property type="match status" value="1"/>
</dbReference>
<feature type="domain" description="VWFA" evidence="9">
    <location>
        <begin position="113"/>
        <end position="279"/>
    </location>
</feature>
<dbReference type="InterPro" id="IPR006311">
    <property type="entry name" value="TAT_signal"/>
</dbReference>
<evidence type="ECO:0000313" key="10">
    <source>
        <dbReference type="EMBL" id="MFC6869267.1"/>
    </source>
</evidence>
<keyword evidence="4 7" id="KW-1133">Transmembrane helix</keyword>
<gene>
    <name evidence="10" type="ORF">ACFQGD_19170</name>
</gene>
<evidence type="ECO:0000256" key="3">
    <source>
        <dbReference type="ARBA" id="ARBA00022692"/>
    </source>
</evidence>
<evidence type="ECO:0000256" key="8">
    <source>
        <dbReference type="SAM" id="SignalP"/>
    </source>
</evidence>
<evidence type="ECO:0000256" key="6">
    <source>
        <dbReference type="SAM" id="MobiDB-lite"/>
    </source>
</evidence>
<dbReference type="PROSITE" id="PS50234">
    <property type="entry name" value="VWFA"/>
    <property type="match status" value="1"/>
</dbReference>
<feature type="transmembrane region" description="Helical" evidence="7">
    <location>
        <begin position="612"/>
        <end position="631"/>
    </location>
</feature>
<feature type="region of interest" description="Disordered" evidence="6">
    <location>
        <begin position="82"/>
        <end position="112"/>
    </location>
</feature>
<evidence type="ECO:0000256" key="1">
    <source>
        <dbReference type="ARBA" id="ARBA00004651"/>
    </source>
</evidence>
<dbReference type="Pfam" id="PF00482">
    <property type="entry name" value="T2SSF"/>
    <property type="match status" value="1"/>
</dbReference>
<dbReference type="Gene3D" id="1.20.81.30">
    <property type="entry name" value="Type II secretion system (T2SS), domain F"/>
    <property type="match status" value="1"/>
</dbReference>
<evidence type="ECO:0000313" key="11">
    <source>
        <dbReference type="Proteomes" id="UP001596337"/>
    </source>
</evidence>
<evidence type="ECO:0000256" key="2">
    <source>
        <dbReference type="ARBA" id="ARBA00022475"/>
    </source>
</evidence>
<accession>A0ABW2C409</accession>
<dbReference type="EMBL" id="JBHSXX010000001">
    <property type="protein sequence ID" value="MFC6869267.1"/>
    <property type="molecule type" value="Genomic_DNA"/>
</dbReference>
<comment type="subcellular location">
    <subcellularLocation>
        <location evidence="1">Cell membrane</location>
        <topology evidence="1">Multi-pass membrane protein</topology>
    </subcellularLocation>
</comment>
<keyword evidence="2" id="KW-1003">Cell membrane</keyword>
<evidence type="ECO:0000256" key="5">
    <source>
        <dbReference type="ARBA" id="ARBA00023136"/>
    </source>
</evidence>
<dbReference type="CDD" id="cd00198">
    <property type="entry name" value="vWFA"/>
    <property type="match status" value="1"/>
</dbReference>
<dbReference type="InterPro" id="IPR036465">
    <property type="entry name" value="vWFA_dom_sf"/>
</dbReference>
<keyword evidence="5 7" id="KW-0472">Membrane</keyword>
<proteinExistence type="predicted"/>
<feature type="transmembrane region" description="Helical" evidence="7">
    <location>
        <begin position="470"/>
        <end position="487"/>
    </location>
</feature>
<keyword evidence="3 7" id="KW-0812">Transmembrane</keyword>
<name>A0ABW2C409_9PSEU</name>
<dbReference type="PANTHER" id="PTHR35007:SF1">
    <property type="entry name" value="PILUS ASSEMBLY PROTEIN"/>
    <property type="match status" value="1"/>
</dbReference>